<evidence type="ECO:0000259" key="2">
    <source>
        <dbReference type="Pfam" id="PF12010"/>
    </source>
</evidence>
<accession>A0A3T1DBM4</accession>
<dbReference type="InterPro" id="IPR022627">
    <property type="entry name" value="DUF3502"/>
</dbReference>
<keyword evidence="1" id="KW-0732">Signal</keyword>
<dbReference type="OrthoDB" id="7936627at2"/>
<name>A0A3T1DBM4_9BACL</name>
<feature type="domain" description="DUF3502" evidence="2">
    <location>
        <begin position="429"/>
        <end position="496"/>
    </location>
</feature>
<dbReference type="Gene3D" id="3.40.190.10">
    <property type="entry name" value="Periplasmic binding protein-like II"/>
    <property type="match status" value="1"/>
</dbReference>
<gene>
    <name evidence="3" type="ORF">KCTCHS21_49300</name>
</gene>
<feature type="signal peptide" evidence="1">
    <location>
        <begin position="1"/>
        <end position="23"/>
    </location>
</feature>
<dbReference type="PROSITE" id="PS51257">
    <property type="entry name" value="PROKAR_LIPOPROTEIN"/>
    <property type="match status" value="1"/>
</dbReference>
<dbReference type="Proteomes" id="UP000289856">
    <property type="component" value="Chromosome"/>
</dbReference>
<dbReference type="RefSeq" id="WP_130614283.1">
    <property type="nucleotide sequence ID" value="NZ_AP019400.1"/>
</dbReference>
<evidence type="ECO:0000256" key="1">
    <source>
        <dbReference type="SAM" id="SignalP"/>
    </source>
</evidence>
<evidence type="ECO:0000313" key="3">
    <source>
        <dbReference type="EMBL" id="BBI35531.1"/>
    </source>
</evidence>
<dbReference type="Pfam" id="PF12010">
    <property type="entry name" value="DUF3502"/>
    <property type="match status" value="1"/>
</dbReference>
<dbReference type="SUPFAM" id="SSF53850">
    <property type="entry name" value="Periplasmic binding protein-like II"/>
    <property type="match status" value="1"/>
</dbReference>
<feature type="chain" id="PRO_5039388957" evidence="1">
    <location>
        <begin position="24"/>
        <end position="501"/>
    </location>
</feature>
<protein>
    <submittedName>
        <fullName evidence="3">ABC transporter substrate-binding protein</fullName>
    </submittedName>
</protein>
<dbReference type="EMBL" id="AP019400">
    <property type="protein sequence ID" value="BBI35531.1"/>
    <property type="molecule type" value="Genomic_DNA"/>
</dbReference>
<sequence>MLNGKIIKVGLALMLSTSLVLSACGLKDAESKNKGSDKKEDKVELTWYYPQWSTQPDMAAVEEAINKITTEKINATIKLMPTDGGSYEQKMNTMVGASENFDIAWSSFWMFNYAQNARRGAFVQIDDLLNTKAAELKKSMPDLIWEALKVDGKTYAILNYQTITNKEGFLIQKRFADKYGLDPSTIKTVKDMEPFLLKIKENEPDVIPFALTRNGNFENMKTTYNNLEYISNEAIVGIYRGDNETKVIDVVQSPEYKQYLELIHSWYTKGLINKDAPTVKALDERKKTGQIAVSFENVLKPGKEAEEKNASGGQDIVLAPTSKPFVGTNTIIQSMQVISKTSKNPERAIMFLNLLNTNKELLNLVSYGIEGKHYTKVTEDTIKPIENGGYNPNQTWVFGNGFLAYLQEGQSKETLDQTLNENKEAQSSPILGFTFDPEPVQTEIANLQAVNDEYGPPLNTGAVSADQKLAEYIEKRKKAGIDKVVTEVQKQLDAWKQATGK</sequence>
<dbReference type="PANTHER" id="PTHR43649">
    <property type="entry name" value="ARABINOSE-BINDING PROTEIN-RELATED"/>
    <property type="match status" value="1"/>
</dbReference>
<dbReference type="AlphaFoldDB" id="A0A3T1DBM4"/>
<keyword evidence="4" id="KW-1185">Reference proteome</keyword>
<proteinExistence type="predicted"/>
<dbReference type="KEGG" id="cohn:KCTCHS21_49300"/>
<dbReference type="InterPro" id="IPR050490">
    <property type="entry name" value="Bact_solute-bd_prot1"/>
</dbReference>
<evidence type="ECO:0000313" key="4">
    <source>
        <dbReference type="Proteomes" id="UP000289856"/>
    </source>
</evidence>
<reference evidence="3 4" key="1">
    <citation type="submission" date="2019-01" db="EMBL/GenBank/DDBJ databases">
        <title>Complete genome sequence of Cohnella hallensis HS21 isolated from Korean fir (Abies koreana) rhizospheric soil.</title>
        <authorList>
            <person name="Jiang L."/>
            <person name="Kang S.W."/>
            <person name="Kim S."/>
            <person name="Jung J."/>
            <person name="Kim C.Y."/>
            <person name="Kim D.H."/>
            <person name="Kim S.W."/>
            <person name="Lee J."/>
        </authorList>
    </citation>
    <scope>NUCLEOTIDE SEQUENCE [LARGE SCALE GENOMIC DNA]</scope>
    <source>
        <strain evidence="3 4">HS21</strain>
    </source>
</reference>
<organism evidence="3 4">
    <name type="scientific">Cohnella abietis</name>
    <dbReference type="NCBI Taxonomy" id="2507935"/>
    <lineage>
        <taxon>Bacteria</taxon>
        <taxon>Bacillati</taxon>
        <taxon>Bacillota</taxon>
        <taxon>Bacilli</taxon>
        <taxon>Bacillales</taxon>
        <taxon>Paenibacillaceae</taxon>
        <taxon>Cohnella</taxon>
    </lineage>
</organism>
<dbReference type="PANTHER" id="PTHR43649:SF17">
    <property type="entry name" value="ABC TRANSPORTER SOLUTE BINDING PROTEIN-SUGAR TRANSPORT"/>
    <property type="match status" value="1"/>
</dbReference>